<keyword evidence="1" id="KW-0732">Signal</keyword>
<dbReference type="EMBL" id="JAUOPB010000001">
    <property type="protein sequence ID" value="MDO6420884.1"/>
    <property type="molecule type" value="Genomic_DNA"/>
</dbReference>
<comment type="caution">
    <text evidence="2">The sequence shown here is derived from an EMBL/GenBank/DDBJ whole genome shotgun (WGS) entry which is preliminary data.</text>
</comment>
<gene>
    <name evidence="2" type="ORF">Q4521_00210</name>
</gene>
<feature type="signal peptide" evidence="1">
    <location>
        <begin position="1"/>
        <end position="18"/>
    </location>
</feature>
<evidence type="ECO:0000313" key="2">
    <source>
        <dbReference type="EMBL" id="MDO6420884.1"/>
    </source>
</evidence>
<evidence type="ECO:0000313" key="3">
    <source>
        <dbReference type="Proteomes" id="UP001169760"/>
    </source>
</evidence>
<feature type="chain" id="PRO_5043353246" evidence="1">
    <location>
        <begin position="19"/>
        <end position="150"/>
    </location>
</feature>
<proteinExistence type="predicted"/>
<sequence length="150" mass="17056">MIKIILLIFLFISVSASSQVVSTQLVGSWGYETAHNTNYLDSYCIGSKEPVDSVYQSIRSKNTSVEIGDAYYRYTLGREVFATDADAERRVMAINNPKNRNSKQSKMCDIRKAFRDGSVVYFIHTDVGAFRSEMHRLYSLLFEAMQQPAD</sequence>
<protein>
    <submittedName>
        <fullName evidence="2">Uncharacterized protein</fullName>
    </submittedName>
</protein>
<reference evidence="2" key="1">
    <citation type="submission" date="2023-07" db="EMBL/GenBank/DDBJ databases">
        <title>Genome content predicts the carbon catabolic preferences of heterotrophic bacteria.</title>
        <authorList>
            <person name="Gralka M."/>
        </authorList>
    </citation>
    <scope>NUCLEOTIDE SEQUENCE</scope>
    <source>
        <strain evidence="2">I3M17_2</strain>
    </source>
</reference>
<organism evidence="2 3">
    <name type="scientific">Saccharophagus degradans</name>
    <dbReference type="NCBI Taxonomy" id="86304"/>
    <lineage>
        <taxon>Bacteria</taxon>
        <taxon>Pseudomonadati</taxon>
        <taxon>Pseudomonadota</taxon>
        <taxon>Gammaproteobacteria</taxon>
        <taxon>Cellvibrionales</taxon>
        <taxon>Cellvibrionaceae</taxon>
        <taxon>Saccharophagus</taxon>
    </lineage>
</organism>
<dbReference type="AlphaFoldDB" id="A0AAW7X060"/>
<accession>A0AAW7X060</accession>
<name>A0AAW7X060_9GAMM</name>
<dbReference type="RefSeq" id="WP_303489987.1">
    <property type="nucleotide sequence ID" value="NZ_JAUOPB010000001.1"/>
</dbReference>
<dbReference type="Proteomes" id="UP001169760">
    <property type="component" value="Unassembled WGS sequence"/>
</dbReference>
<evidence type="ECO:0000256" key="1">
    <source>
        <dbReference type="SAM" id="SignalP"/>
    </source>
</evidence>